<name>A0A0F9XIA2_9ZZZZ</name>
<proteinExistence type="predicted"/>
<dbReference type="AlphaFoldDB" id="A0A0F9XIA2"/>
<reference evidence="1" key="1">
    <citation type="journal article" date="2015" name="Nature">
        <title>Complex archaea that bridge the gap between prokaryotes and eukaryotes.</title>
        <authorList>
            <person name="Spang A."/>
            <person name="Saw J.H."/>
            <person name="Jorgensen S.L."/>
            <person name="Zaremba-Niedzwiedzka K."/>
            <person name="Martijn J."/>
            <person name="Lind A.E."/>
            <person name="van Eijk R."/>
            <person name="Schleper C."/>
            <person name="Guy L."/>
            <person name="Ettema T.J."/>
        </authorList>
    </citation>
    <scope>NUCLEOTIDE SEQUENCE</scope>
</reference>
<dbReference type="EMBL" id="LAZR01000049">
    <property type="protein sequence ID" value="KKN98906.1"/>
    <property type="molecule type" value="Genomic_DNA"/>
</dbReference>
<comment type="caution">
    <text evidence="1">The sequence shown here is derived from an EMBL/GenBank/DDBJ whole genome shotgun (WGS) entry which is preliminary data.</text>
</comment>
<organism evidence="1">
    <name type="scientific">marine sediment metagenome</name>
    <dbReference type="NCBI Taxonomy" id="412755"/>
    <lineage>
        <taxon>unclassified sequences</taxon>
        <taxon>metagenomes</taxon>
        <taxon>ecological metagenomes</taxon>
    </lineage>
</organism>
<gene>
    <name evidence="1" type="ORF">LCGC14_0141500</name>
</gene>
<protein>
    <recommendedName>
        <fullName evidence="2">Transcriptional regulator</fullName>
    </recommendedName>
</protein>
<evidence type="ECO:0000313" key="1">
    <source>
        <dbReference type="EMBL" id="KKN98906.1"/>
    </source>
</evidence>
<evidence type="ECO:0008006" key="2">
    <source>
        <dbReference type="Google" id="ProtNLM"/>
    </source>
</evidence>
<sequence length="67" mass="7765">MLSTERGVALQHLCEHRINDADEYGAALEMIDFIATEEKLTDDQKLFTETLISIVDEYEEKHYPYGN</sequence>
<accession>A0A0F9XIA2</accession>